<dbReference type="InterPro" id="IPR050868">
    <property type="entry name" value="ELMO_domain-containing"/>
</dbReference>
<dbReference type="Proteomes" id="UP000593567">
    <property type="component" value="Unassembled WGS sequence"/>
</dbReference>
<dbReference type="PANTHER" id="PTHR12771:SF2">
    <property type="entry name" value="ELMO DOMAIN-CONTAINING PROTEIN 3"/>
    <property type="match status" value="1"/>
</dbReference>
<dbReference type="InterPro" id="IPR006816">
    <property type="entry name" value="ELMO_dom"/>
</dbReference>
<protein>
    <submittedName>
        <fullName evidence="2">ELMOD3</fullName>
    </submittedName>
</protein>
<proteinExistence type="predicted"/>
<dbReference type="PANTHER" id="PTHR12771">
    <property type="entry name" value="ENGULFMENT AND CELL MOTILITY"/>
    <property type="match status" value="1"/>
</dbReference>
<feature type="domain" description="ELMO" evidence="1">
    <location>
        <begin position="116"/>
        <end position="270"/>
    </location>
</feature>
<dbReference type="Pfam" id="PF04727">
    <property type="entry name" value="ELMO_CED12"/>
    <property type="match status" value="1"/>
</dbReference>
<keyword evidence="3" id="KW-1185">Reference proteome</keyword>
<name>A0A7J7JFW6_BUGNE</name>
<dbReference type="AlphaFoldDB" id="A0A7J7JFW6"/>
<dbReference type="EMBL" id="VXIV02002546">
    <property type="protein sequence ID" value="KAF6024723.1"/>
    <property type="molecule type" value="Genomic_DNA"/>
</dbReference>
<evidence type="ECO:0000313" key="3">
    <source>
        <dbReference type="Proteomes" id="UP000593567"/>
    </source>
</evidence>
<evidence type="ECO:0000313" key="2">
    <source>
        <dbReference type="EMBL" id="KAF6024723.1"/>
    </source>
</evidence>
<gene>
    <name evidence="2" type="ORF">EB796_016969</name>
</gene>
<dbReference type="PROSITE" id="PS51335">
    <property type="entry name" value="ELMO"/>
    <property type="match status" value="1"/>
</dbReference>
<sequence length="306" mass="34453">MTNDDELLAAQQEWDAVASVAMATKDVCQSTSTNQGDHLMVVPSSLLSSSVALQHFRDHRSLSFYKHNIKPAVQYTGLQSCIRKLFGPPQLLTELEVDRDLILSLALWQFDNDDSVHTQMIRTIYRQLTSSTVDPPRFGNHWDDIGFQGTDPATDLRGGGCASLINLLYLTNTPRLKSLSQSIYTLSKHPTQNFPFSIMSINITRIALHALREQLLNKLANSTGDLITVFNNFYVACFFHLYLIWRDGGKTIHDSGYVMQETENYCCKHVSVVIKNLETYLQSTSRASTENTETVNAFTNLDAFSE</sequence>
<accession>A0A7J7JFW6</accession>
<comment type="caution">
    <text evidence="2">The sequence shown here is derived from an EMBL/GenBank/DDBJ whole genome shotgun (WGS) entry which is preliminary data.</text>
</comment>
<organism evidence="2 3">
    <name type="scientific">Bugula neritina</name>
    <name type="common">Brown bryozoan</name>
    <name type="synonym">Sertularia neritina</name>
    <dbReference type="NCBI Taxonomy" id="10212"/>
    <lineage>
        <taxon>Eukaryota</taxon>
        <taxon>Metazoa</taxon>
        <taxon>Spiralia</taxon>
        <taxon>Lophotrochozoa</taxon>
        <taxon>Bryozoa</taxon>
        <taxon>Gymnolaemata</taxon>
        <taxon>Cheilostomatida</taxon>
        <taxon>Flustrina</taxon>
        <taxon>Buguloidea</taxon>
        <taxon>Bugulidae</taxon>
        <taxon>Bugula</taxon>
    </lineage>
</organism>
<evidence type="ECO:0000259" key="1">
    <source>
        <dbReference type="PROSITE" id="PS51335"/>
    </source>
</evidence>
<dbReference type="OrthoDB" id="266227at2759"/>
<reference evidence="2" key="1">
    <citation type="submission" date="2020-06" db="EMBL/GenBank/DDBJ databases">
        <title>Draft genome of Bugula neritina, a colonial animal packing powerful symbionts and potential medicines.</title>
        <authorList>
            <person name="Rayko M."/>
        </authorList>
    </citation>
    <scope>NUCLEOTIDE SEQUENCE [LARGE SCALE GENOMIC DNA]</scope>
    <source>
        <strain evidence="2">Kwan_BN1</strain>
    </source>
</reference>